<comment type="function">
    <text evidence="9">Part of a membrane-bound complex that couples electron transfer with translocation of ions across the membrane.</text>
</comment>
<evidence type="ECO:0000256" key="4">
    <source>
        <dbReference type="ARBA" id="ARBA00022692"/>
    </source>
</evidence>
<keyword evidence="4 9" id="KW-0812">Transmembrane</keyword>
<evidence type="ECO:0000256" key="9">
    <source>
        <dbReference type="HAMAP-Rule" id="MF_00478"/>
    </source>
</evidence>
<feature type="transmembrane region" description="Helical" evidence="9">
    <location>
        <begin position="145"/>
        <end position="168"/>
    </location>
</feature>
<comment type="similarity">
    <text evidence="9">Belongs to the NqrDE/RnfAE family.</text>
</comment>
<accession>A0A1H3FAV8</accession>
<dbReference type="InterPro" id="IPR003667">
    <property type="entry name" value="NqrDE/RnfAE"/>
</dbReference>
<dbReference type="AlphaFoldDB" id="A0A1H3FAV8"/>
<dbReference type="EC" id="7.-.-.-" evidence="9"/>
<keyword evidence="7 9" id="KW-1133">Transmembrane helix</keyword>
<dbReference type="OrthoDB" id="9782945at2"/>
<feature type="transmembrane region" description="Helical" evidence="9">
    <location>
        <begin position="90"/>
        <end position="109"/>
    </location>
</feature>
<evidence type="ECO:0000256" key="2">
    <source>
        <dbReference type="ARBA" id="ARBA00022448"/>
    </source>
</evidence>
<keyword evidence="2 9" id="KW-0813">Transport</keyword>
<comment type="subunit">
    <text evidence="9">The complex is composed of six subunits: RnfA, RnfB, RnfC, RnfD, RnfE and RnfG.</text>
</comment>
<feature type="transmembrane region" description="Helical" evidence="9">
    <location>
        <begin position="188"/>
        <end position="211"/>
    </location>
</feature>
<dbReference type="STRING" id="61595.SAMN05421644_11742"/>
<keyword evidence="9" id="KW-1003">Cell membrane</keyword>
<dbReference type="PIRSF" id="PIRSF006102">
    <property type="entry name" value="NQR_DE"/>
    <property type="match status" value="1"/>
</dbReference>
<feature type="transmembrane region" description="Helical" evidence="9">
    <location>
        <begin position="63"/>
        <end position="83"/>
    </location>
</feature>
<sequence length="233" mass="25270">MAEAPQDRATAAASAPLLTQEETLTADTFIRGLWQENPVFVMLLGMCPVLAVTNSTINALGMGLSTTFVLVFSGILISLLRHWIPKQVRIASYIVIIATFVTLVDYAIQAISLELYAALGAFIQLIVVNCIILGRAEAYASKQRVLTTIVNSLGTGIGFTLALLALGTVREILGNGTILGISLFGPDFQPWLIMILPPGGFFVLGAWLLYFNWLRLNRLRRVTTFTGAPADAR</sequence>
<keyword evidence="3 9" id="KW-0997">Cell inner membrane</keyword>
<name>A0A1H3FAV8_ALLWA</name>
<dbReference type="GO" id="GO:0012505">
    <property type="term" value="C:endomembrane system"/>
    <property type="evidence" value="ECO:0007669"/>
    <property type="project" value="UniProtKB-SubCell"/>
</dbReference>
<dbReference type="NCBIfam" id="TIGR01948">
    <property type="entry name" value="rnfE"/>
    <property type="match status" value="1"/>
</dbReference>
<dbReference type="PANTHER" id="PTHR30586:SF0">
    <property type="entry name" value="ION-TRANSLOCATING OXIDOREDUCTASE COMPLEX SUBUNIT E"/>
    <property type="match status" value="1"/>
</dbReference>
<dbReference type="PANTHER" id="PTHR30586">
    <property type="entry name" value="ELECTRON TRANSPORT COMPLEX PROTEIN RNFE"/>
    <property type="match status" value="1"/>
</dbReference>
<evidence type="ECO:0000313" key="10">
    <source>
        <dbReference type="EMBL" id="SDX88025.1"/>
    </source>
</evidence>
<organism evidence="10 11">
    <name type="scientific">Allochromatium warmingii</name>
    <name type="common">Chromatium warmingii</name>
    <dbReference type="NCBI Taxonomy" id="61595"/>
    <lineage>
        <taxon>Bacteria</taxon>
        <taxon>Pseudomonadati</taxon>
        <taxon>Pseudomonadota</taxon>
        <taxon>Gammaproteobacteria</taxon>
        <taxon>Chromatiales</taxon>
        <taxon>Chromatiaceae</taxon>
        <taxon>Allochromatium</taxon>
    </lineage>
</organism>
<evidence type="ECO:0000256" key="8">
    <source>
        <dbReference type="ARBA" id="ARBA00023136"/>
    </source>
</evidence>
<evidence type="ECO:0000256" key="7">
    <source>
        <dbReference type="ARBA" id="ARBA00022989"/>
    </source>
</evidence>
<comment type="subcellular location">
    <subcellularLocation>
        <location evidence="9">Cell inner membrane</location>
        <topology evidence="9">Multi-pass membrane protein</topology>
    </subcellularLocation>
    <subcellularLocation>
        <location evidence="1">Endomembrane system</location>
        <topology evidence="1">Multi-pass membrane protein</topology>
    </subcellularLocation>
</comment>
<evidence type="ECO:0000256" key="3">
    <source>
        <dbReference type="ARBA" id="ARBA00022519"/>
    </source>
</evidence>
<evidence type="ECO:0000256" key="6">
    <source>
        <dbReference type="ARBA" id="ARBA00022982"/>
    </source>
</evidence>
<evidence type="ECO:0000256" key="5">
    <source>
        <dbReference type="ARBA" id="ARBA00022967"/>
    </source>
</evidence>
<evidence type="ECO:0000256" key="1">
    <source>
        <dbReference type="ARBA" id="ARBA00004127"/>
    </source>
</evidence>
<feature type="transmembrane region" description="Helical" evidence="9">
    <location>
        <begin position="115"/>
        <end position="133"/>
    </location>
</feature>
<dbReference type="NCBIfam" id="NF009070">
    <property type="entry name" value="PRK12405.1"/>
    <property type="match status" value="1"/>
</dbReference>
<dbReference type="HAMAP" id="MF_00478">
    <property type="entry name" value="RsxE_RnfE"/>
    <property type="match status" value="1"/>
</dbReference>
<protein>
    <recommendedName>
        <fullName evidence="9">Ion-translocating oxidoreductase complex subunit E</fullName>
        <ecNumber evidence="9">7.-.-.-</ecNumber>
    </recommendedName>
    <alternativeName>
        <fullName evidence="9">Rnf electron transport complex subunit E</fullName>
    </alternativeName>
</protein>
<keyword evidence="5 9" id="KW-1278">Translocase</keyword>
<keyword evidence="8 9" id="KW-0472">Membrane</keyword>
<dbReference type="EMBL" id="FNOW01000017">
    <property type="protein sequence ID" value="SDX88025.1"/>
    <property type="molecule type" value="Genomic_DNA"/>
</dbReference>
<dbReference type="InterPro" id="IPR010968">
    <property type="entry name" value="RnfE"/>
</dbReference>
<evidence type="ECO:0000313" key="11">
    <source>
        <dbReference type="Proteomes" id="UP000198672"/>
    </source>
</evidence>
<dbReference type="GO" id="GO:0005886">
    <property type="term" value="C:plasma membrane"/>
    <property type="evidence" value="ECO:0007669"/>
    <property type="project" value="UniProtKB-SubCell"/>
</dbReference>
<feature type="transmembrane region" description="Helical" evidence="9">
    <location>
        <begin position="39"/>
        <end position="57"/>
    </location>
</feature>
<dbReference type="Proteomes" id="UP000198672">
    <property type="component" value="Unassembled WGS sequence"/>
</dbReference>
<gene>
    <name evidence="9" type="primary">rnfE</name>
    <name evidence="10" type="ORF">SAMN05421644_11742</name>
</gene>
<keyword evidence="6 9" id="KW-0249">Electron transport</keyword>
<dbReference type="Pfam" id="PF02508">
    <property type="entry name" value="Rnf-Nqr"/>
    <property type="match status" value="1"/>
</dbReference>
<keyword evidence="11" id="KW-1185">Reference proteome</keyword>
<proteinExistence type="inferred from homology"/>
<reference evidence="11" key="1">
    <citation type="submission" date="2016-10" db="EMBL/GenBank/DDBJ databases">
        <authorList>
            <person name="Varghese N."/>
            <person name="Submissions S."/>
        </authorList>
    </citation>
    <scope>NUCLEOTIDE SEQUENCE [LARGE SCALE GENOMIC DNA]</scope>
    <source>
        <strain evidence="11">DSM 173</strain>
    </source>
</reference>
<dbReference type="RefSeq" id="WP_091333417.1">
    <property type="nucleotide sequence ID" value="NZ_FNOW01000017.1"/>
</dbReference>
<dbReference type="GO" id="GO:0022900">
    <property type="term" value="P:electron transport chain"/>
    <property type="evidence" value="ECO:0007669"/>
    <property type="project" value="UniProtKB-UniRule"/>
</dbReference>